<accession>A0A6B0R9D5</accession>
<feature type="region of interest" description="Disordered" evidence="1">
    <location>
        <begin position="1"/>
        <end position="21"/>
    </location>
</feature>
<sequence>MPSPPEKPDLSLNSNRVREGHGPPFQTLWTYYCSGAGEKRGGEQEAGTTLLNAVLLNKLLSAEVGKRDLISIDSGIGVLPRQGNVHTGTAFPSFVCLVSTVALGISRPFYLDQHQNAAAAPVIIVIKPEQIPCEKQPLIEQCLTLHFEHE</sequence>
<evidence type="ECO:0000256" key="1">
    <source>
        <dbReference type="SAM" id="MobiDB-lite"/>
    </source>
</evidence>
<comment type="caution">
    <text evidence="2">The sequence shown here is derived from an EMBL/GenBank/DDBJ whole genome shotgun (WGS) entry which is preliminary data.</text>
</comment>
<reference evidence="2" key="1">
    <citation type="submission" date="2019-10" db="EMBL/GenBank/DDBJ databases">
        <title>The sequence and de novo assembly of the wild yak genome.</title>
        <authorList>
            <person name="Liu Y."/>
        </authorList>
    </citation>
    <scope>NUCLEOTIDE SEQUENCE [LARGE SCALE GENOMIC DNA]</scope>
    <source>
        <strain evidence="2">WY2019</strain>
    </source>
</reference>
<dbReference type="AlphaFoldDB" id="A0A6B0R9D5"/>
<dbReference type="Proteomes" id="UP000322234">
    <property type="component" value="Unassembled WGS sequence"/>
</dbReference>
<name>A0A6B0R9D5_9CETA</name>
<evidence type="ECO:0000313" key="2">
    <source>
        <dbReference type="EMBL" id="MXQ86460.1"/>
    </source>
</evidence>
<gene>
    <name evidence="2" type="ORF">E5288_WYG003015</name>
</gene>
<dbReference type="EMBL" id="VBQZ03000032">
    <property type="protein sequence ID" value="MXQ86460.1"/>
    <property type="molecule type" value="Genomic_DNA"/>
</dbReference>
<proteinExistence type="predicted"/>
<organism evidence="2 3">
    <name type="scientific">Bos mutus</name>
    <name type="common">wild yak</name>
    <dbReference type="NCBI Taxonomy" id="72004"/>
    <lineage>
        <taxon>Eukaryota</taxon>
        <taxon>Metazoa</taxon>
        <taxon>Chordata</taxon>
        <taxon>Craniata</taxon>
        <taxon>Vertebrata</taxon>
        <taxon>Euteleostomi</taxon>
        <taxon>Mammalia</taxon>
        <taxon>Eutheria</taxon>
        <taxon>Laurasiatheria</taxon>
        <taxon>Artiodactyla</taxon>
        <taxon>Ruminantia</taxon>
        <taxon>Pecora</taxon>
        <taxon>Bovidae</taxon>
        <taxon>Bovinae</taxon>
        <taxon>Bos</taxon>
    </lineage>
</organism>
<keyword evidence="3" id="KW-1185">Reference proteome</keyword>
<protein>
    <submittedName>
        <fullName evidence="2">Uncharacterized protein</fullName>
    </submittedName>
</protein>
<evidence type="ECO:0000313" key="3">
    <source>
        <dbReference type="Proteomes" id="UP000322234"/>
    </source>
</evidence>